<evidence type="ECO:0000313" key="2">
    <source>
        <dbReference type="EMBL" id="MBL0422425.1"/>
    </source>
</evidence>
<dbReference type="CDD" id="cd02208">
    <property type="entry name" value="cupin_RmlC-like"/>
    <property type="match status" value="1"/>
</dbReference>
<accession>A0A936ZRR3</accession>
<dbReference type="AlphaFoldDB" id="A0A936ZRR3"/>
<name>A0A936ZRR3_9BURK</name>
<protein>
    <submittedName>
        <fullName evidence="2">Cupin domain-containing protein</fullName>
    </submittedName>
</protein>
<gene>
    <name evidence="2" type="ORF">JI739_18910</name>
</gene>
<organism evidence="2 3">
    <name type="scientific">Ramlibacter aurantiacus</name>
    <dbReference type="NCBI Taxonomy" id="2801330"/>
    <lineage>
        <taxon>Bacteria</taxon>
        <taxon>Pseudomonadati</taxon>
        <taxon>Pseudomonadota</taxon>
        <taxon>Betaproteobacteria</taxon>
        <taxon>Burkholderiales</taxon>
        <taxon>Comamonadaceae</taxon>
        <taxon>Ramlibacter</taxon>
    </lineage>
</organism>
<dbReference type="InterPro" id="IPR014710">
    <property type="entry name" value="RmlC-like_jellyroll"/>
</dbReference>
<evidence type="ECO:0000256" key="1">
    <source>
        <dbReference type="SAM" id="MobiDB-lite"/>
    </source>
</evidence>
<dbReference type="Proteomes" id="UP000613011">
    <property type="component" value="Unassembled WGS sequence"/>
</dbReference>
<proteinExistence type="predicted"/>
<dbReference type="SUPFAM" id="SSF51182">
    <property type="entry name" value="RmlC-like cupins"/>
    <property type="match status" value="1"/>
</dbReference>
<dbReference type="Gene3D" id="2.60.120.10">
    <property type="entry name" value="Jelly Rolls"/>
    <property type="match status" value="1"/>
</dbReference>
<reference evidence="2" key="1">
    <citation type="submission" date="2021-01" db="EMBL/GenBank/DDBJ databases">
        <title>Ramlibacter sp. strain AW1 16S ribosomal RNA gene Genome sequencing and assembly.</title>
        <authorList>
            <person name="Kang M."/>
        </authorList>
    </citation>
    <scope>NUCLEOTIDE SEQUENCE</scope>
    <source>
        <strain evidence="2">AW1</strain>
    </source>
</reference>
<comment type="caution">
    <text evidence="2">The sequence shown here is derived from an EMBL/GenBank/DDBJ whole genome shotgun (WGS) entry which is preliminary data.</text>
</comment>
<dbReference type="RefSeq" id="WP_201685506.1">
    <property type="nucleotide sequence ID" value="NZ_JAEQNA010000008.1"/>
</dbReference>
<feature type="region of interest" description="Disordered" evidence="1">
    <location>
        <begin position="1"/>
        <end position="21"/>
    </location>
</feature>
<dbReference type="EMBL" id="JAEQNA010000008">
    <property type="protein sequence ID" value="MBL0422425.1"/>
    <property type="molecule type" value="Genomic_DNA"/>
</dbReference>
<dbReference type="InterPro" id="IPR011051">
    <property type="entry name" value="RmlC_Cupin_sf"/>
</dbReference>
<evidence type="ECO:0000313" key="3">
    <source>
        <dbReference type="Proteomes" id="UP000613011"/>
    </source>
</evidence>
<keyword evidence="3" id="KW-1185">Reference proteome</keyword>
<sequence length="152" mass="16975">MNAAADEQPRPEDFESPEQQGTQAKVFRYVKPELDRVKGVVVLARSDIMLAAVQLVKKGGENNLHSHSAMDGLWFVLKGRVRFYGEKDVLLGEFGPHEGVFIPRGVSYWFESSSDEVLEILQVESFVKGAAGKRIDHEPKKLAGKDFVVFKA</sequence>